<dbReference type="GO" id="GO:0005886">
    <property type="term" value="C:plasma membrane"/>
    <property type="evidence" value="ECO:0007669"/>
    <property type="project" value="TreeGrafter"/>
</dbReference>
<dbReference type="GO" id="GO:0099621">
    <property type="term" value="F:undecaprenyl-phosphate 4-deoxy-4-formamido-L-arabinose transferase activity"/>
    <property type="evidence" value="ECO:0007669"/>
    <property type="project" value="TreeGrafter"/>
</dbReference>
<proteinExistence type="predicted"/>
<keyword evidence="3 11" id="KW-0808">Transferase</keyword>
<gene>
    <name evidence="11" type="primary">arnT_1</name>
    <name evidence="11" type="ORF">Poly21_16300</name>
</gene>
<evidence type="ECO:0000256" key="6">
    <source>
        <dbReference type="ARBA" id="ARBA00022989"/>
    </source>
</evidence>
<evidence type="ECO:0000313" key="12">
    <source>
        <dbReference type="Proteomes" id="UP000319908"/>
    </source>
</evidence>
<dbReference type="Proteomes" id="UP000319908">
    <property type="component" value="Unassembled WGS sequence"/>
</dbReference>
<dbReference type="Gene3D" id="3.90.550.10">
    <property type="entry name" value="Spore Coat Polysaccharide Biosynthesis Protein SpsA, Chain A"/>
    <property type="match status" value="1"/>
</dbReference>
<evidence type="ECO:0000256" key="5">
    <source>
        <dbReference type="ARBA" id="ARBA00022985"/>
    </source>
</evidence>
<comment type="caution">
    <text evidence="11">The sequence shown here is derived from an EMBL/GenBank/DDBJ whole genome shotgun (WGS) entry which is preliminary data.</text>
</comment>
<feature type="transmembrane region" description="Helical" evidence="8">
    <location>
        <begin position="650"/>
        <end position="671"/>
    </location>
</feature>
<name>A0A5C6C609_9BACT</name>
<dbReference type="OrthoDB" id="9815691at2"/>
<evidence type="ECO:0000313" key="11">
    <source>
        <dbReference type="EMBL" id="TWU19457.1"/>
    </source>
</evidence>
<dbReference type="EC" id="2.4.2.43" evidence="11"/>
<dbReference type="SUPFAM" id="SSF53448">
    <property type="entry name" value="Nucleotide-diphospho-sugar transferases"/>
    <property type="match status" value="1"/>
</dbReference>
<keyword evidence="2 11" id="KW-0328">Glycosyltransferase</keyword>
<feature type="domain" description="Glycosyltransferase RgtA/B/C/D-like" evidence="10">
    <location>
        <begin position="329"/>
        <end position="488"/>
    </location>
</feature>
<protein>
    <submittedName>
        <fullName evidence="11">Undecaprenyl phosphate-alpha-4-amino-4-deoxy-L-arabinose arabinosyl transferase</fullName>
        <ecNumber evidence="11">2.4.2.43</ecNumber>
    </submittedName>
</protein>
<evidence type="ECO:0000256" key="2">
    <source>
        <dbReference type="ARBA" id="ARBA00022676"/>
    </source>
</evidence>
<dbReference type="GO" id="GO:0103015">
    <property type="term" value="F:4-amino-4-deoxy-L-arabinose transferase activity"/>
    <property type="evidence" value="ECO:0007669"/>
    <property type="project" value="UniProtKB-EC"/>
</dbReference>
<dbReference type="CDD" id="cd04179">
    <property type="entry name" value="DPM_DPG-synthase_like"/>
    <property type="match status" value="1"/>
</dbReference>
<feature type="transmembrane region" description="Helical" evidence="8">
    <location>
        <begin position="430"/>
        <end position="454"/>
    </location>
</feature>
<feature type="transmembrane region" description="Helical" evidence="8">
    <location>
        <begin position="522"/>
        <end position="548"/>
    </location>
</feature>
<organism evidence="11 12">
    <name type="scientific">Allorhodopirellula heiligendammensis</name>
    <dbReference type="NCBI Taxonomy" id="2714739"/>
    <lineage>
        <taxon>Bacteria</taxon>
        <taxon>Pseudomonadati</taxon>
        <taxon>Planctomycetota</taxon>
        <taxon>Planctomycetia</taxon>
        <taxon>Pirellulales</taxon>
        <taxon>Pirellulaceae</taxon>
        <taxon>Allorhodopirellula</taxon>
    </lineage>
</organism>
<feature type="transmembrane region" description="Helical" evidence="8">
    <location>
        <begin position="475"/>
        <end position="496"/>
    </location>
</feature>
<keyword evidence="7 8" id="KW-0472">Membrane</keyword>
<dbReference type="GO" id="GO:0009103">
    <property type="term" value="P:lipopolysaccharide biosynthetic process"/>
    <property type="evidence" value="ECO:0007669"/>
    <property type="project" value="UniProtKB-KW"/>
</dbReference>
<dbReference type="PANTHER" id="PTHR48090:SF3">
    <property type="entry name" value="UNDECAPRENYL-PHOSPHATE 4-DEOXY-4-FORMAMIDO-L-ARABINOSE TRANSFERASE"/>
    <property type="match status" value="1"/>
</dbReference>
<feature type="transmembrane region" description="Helical" evidence="8">
    <location>
        <begin position="274"/>
        <end position="294"/>
    </location>
</feature>
<dbReference type="Pfam" id="PF13231">
    <property type="entry name" value="PMT_2"/>
    <property type="match status" value="1"/>
</dbReference>
<evidence type="ECO:0000256" key="7">
    <source>
        <dbReference type="ARBA" id="ARBA00023136"/>
    </source>
</evidence>
<dbReference type="Pfam" id="PF00535">
    <property type="entry name" value="Glycos_transf_2"/>
    <property type="match status" value="1"/>
</dbReference>
<evidence type="ECO:0000259" key="10">
    <source>
        <dbReference type="Pfam" id="PF13231"/>
    </source>
</evidence>
<dbReference type="EMBL" id="SJPU01000001">
    <property type="protein sequence ID" value="TWU19457.1"/>
    <property type="molecule type" value="Genomic_DNA"/>
</dbReference>
<dbReference type="InterPro" id="IPR001173">
    <property type="entry name" value="Glyco_trans_2-like"/>
</dbReference>
<evidence type="ECO:0000256" key="4">
    <source>
        <dbReference type="ARBA" id="ARBA00022692"/>
    </source>
</evidence>
<evidence type="ECO:0000256" key="3">
    <source>
        <dbReference type="ARBA" id="ARBA00022679"/>
    </source>
</evidence>
<keyword evidence="5" id="KW-0448">Lipopolysaccharide biosynthesis</keyword>
<sequence length="821" mass="92246">MHPLTSRSQSEHPSLSLVLPAWNECEIITTAIQEADEALRGITDTYEIIVVDDGSIDGTAELVQRVAETNPAVKLVRHSPNQGYGAALRSGFAAASMDLVGFTDADCQFDLTELDRFMLLSQRYDVVCGYRIDRKDTPLRCFYSRVYNLMVRTLLGTEVRDVDCALKVFHRDVVKDLQITGSGFLVNSELLVQAKQQGRNLVEVGVSHRPRTAGESTVSIHHIPKVLASLARYWWNQVQFPASSAPLANDKTKQHKGARLGAIASLTGGWDYTLVLQISLLILAAIFMFTNLSYPLIDRDETRYAEIPREMLATGNWVLPQLNFHTYYDKPPLLYWLCAVSFQLFGVSEFAARLVPAVAALSTMAATMWFGTRNFGKRIGLLTGVVLMLSVGFAFTSRYLLLDGVLTLFVSLSLFSAYEAIKTRQLDLRWWTLSGAFVGIAFMTKGPLAIVLWLPPVMAMAWLSESFAKPRWRHYGIVAAVASTIILPWFISVSLYDASFVKEFLITHNVRRFAGEFHPKPIWYFIPVLLIAGHPWSFLTIPYLRFLFGRRQTFRDARPPLIGFLLLWCTWLFAFFSLSSCKLPTYLLPAAPALALMFAHYLDQLLHESSESTDHWFARFWSARSATATTCLAGFGFVIFVVLTQHNVSVGTYLWAMFWTSLLMSSLLLLSDRHQAKFAWITSSVVAFLFAVMVMHHMVPSYSRSRTLFGNSSPLNEQLAVSTVPAIATLEHEFSGVPFYLNRSNISNFANAEDARFGGFVRENPNCILIVEQKVSDEKIHKALPRGSELTMIGQRGQALIYRVHAPIAAHRIAQKKKVVQ</sequence>
<keyword evidence="12" id="KW-1185">Reference proteome</keyword>
<feature type="transmembrane region" description="Helical" evidence="8">
    <location>
        <begin position="400"/>
        <end position="418"/>
    </location>
</feature>
<feature type="transmembrane region" description="Helical" evidence="8">
    <location>
        <begin position="584"/>
        <end position="602"/>
    </location>
</feature>
<dbReference type="InterPro" id="IPR050256">
    <property type="entry name" value="Glycosyltransferase_2"/>
</dbReference>
<feature type="transmembrane region" description="Helical" evidence="8">
    <location>
        <begin position="333"/>
        <end position="355"/>
    </location>
</feature>
<dbReference type="InterPro" id="IPR038731">
    <property type="entry name" value="RgtA/B/C-like"/>
</dbReference>
<keyword evidence="1" id="KW-1003">Cell membrane</keyword>
<evidence type="ECO:0000259" key="9">
    <source>
        <dbReference type="Pfam" id="PF00535"/>
    </source>
</evidence>
<keyword evidence="4 8" id="KW-0812">Transmembrane</keyword>
<accession>A0A5C6C609</accession>
<feature type="transmembrane region" description="Helical" evidence="8">
    <location>
        <begin position="375"/>
        <end position="395"/>
    </location>
</feature>
<feature type="transmembrane region" description="Helical" evidence="8">
    <location>
        <begin position="678"/>
        <end position="699"/>
    </location>
</feature>
<dbReference type="RefSeq" id="WP_146406266.1">
    <property type="nucleotide sequence ID" value="NZ_SJPU01000001.1"/>
</dbReference>
<feature type="transmembrane region" description="Helical" evidence="8">
    <location>
        <begin position="623"/>
        <end position="644"/>
    </location>
</feature>
<reference evidence="11 12" key="1">
    <citation type="journal article" date="2020" name="Antonie Van Leeuwenhoek">
        <title>Rhodopirellula heiligendammensis sp. nov., Rhodopirellula pilleata sp. nov., and Rhodopirellula solitaria sp. nov. isolated from natural or artificial marine surfaces in Northern Germany and California, USA, and emended description of the genus Rhodopirellula.</title>
        <authorList>
            <person name="Kallscheuer N."/>
            <person name="Wiegand S."/>
            <person name="Jogler M."/>
            <person name="Boedeker C."/>
            <person name="Peeters S.H."/>
            <person name="Rast P."/>
            <person name="Heuer A."/>
            <person name="Jetten M.S.M."/>
            <person name="Rohde M."/>
            <person name="Jogler C."/>
        </authorList>
    </citation>
    <scope>NUCLEOTIDE SEQUENCE [LARGE SCALE GENOMIC DNA]</scope>
    <source>
        <strain evidence="11 12">Poly21</strain>
    </source>
</reference>
<dbReference type="AlphaFoldDB" id="A0A5C6C609"/>
<dbReference type="InterPro" id="IPR029044">
    <property type="entry name" value="Nucleotide-diphossugar_trans"/>
</dbReference>
<dbReference type="PANTHER" id="PTHR48090">
    <property type="entry name" value="UNDECAPRENYL-PHOSPHATE 4-DEOXY-4-FORMAMIDO-L-ARABINOSE TRANSFERASE-RELATED"/>
    <property type="match status" value="1"/>
</dbReference>
<feature type="domain" description="Glycosyltransferase 2-like" evidence="9">
    <location>
        <begin position="16"/>
        <end position="177"/>
    </location>
</feature>
<feature type="transmembrane region" description="Helical" evidence="8">
    <location>
        <begin position="560"/>
        <end position="578"/>
    </location>
</feature>
<evidence type="ECO:0000256" key="1">
    <source>
        <dbReference type="ARBA" id="ARBA00022475"/>
    </source>
</evidence>
<evidence type="ECO:0000256" key="8">
    <source>
        <dbReference type="SAM" id="Phobius"/>
    </source>
</evidence>
<keyword evidence="6 8" id="KW-1133">Transmembrane helix</keyword>